<feature type="region of interest" description="Disordered" evidence="13">
    <location>
        <begin position="339"/>
        <end position="387"/>
    </location>
</feature>
<dbReference type="UniPathway" id="UPA00222"/>
<dbReference type="Gene3D" id="1.10.10.60">
    <property type="entry name" value="Homeodomain-like"/>
    <property type="match status" value="1"/>
</dbReference>
<evidence type="ECO:0000256" key="10">
    <source>
        <dbReference type="PROSITE-ProRule" id="PRU00108"/>
    </source>
</evidence>
<dbReference type="OrthoDB" id="537032at2759"/>
<dbReference type="InterPro" id="IPR009057">
    <property type="entry name" value="Homeodomain-like_sf"/>
</dbReference>
<dbReference type="SMART" id="SM00389">
    <property type="entry name" value="HOX"/>
    <property type="match status" value="1"/>
</dbReference>
<evidence type="ECO:0000256" key="1">
    <source>
        <dbReference type="ARBA" id="ARBA00004477"/>
    </source>
</evidence>
<evidence type="ECO:0000256" key="4">
    <source>
        <dbReference type="ARBA" id="ARBA00022679"/>
    </source>
</evidence>
<evidence type="ECO:0000256" key="6">
    <source>
        <dbReference type="ARBA" id="ARBA00022824"/>
    </source>
</evidence>
<proteinExistence type="predicted"/>
<feature type="transmembrane region" description="Helical" evidence="14">
    <location>
        <begin position="180"/>
        <end position="199"/>
    </location>
</feature>
<dbReference type="GO" id="GO:0005789">
    <property type="term" value="C:endoplasmic reticulum membrane"/>
    <property type="evidence" value="ECO:0007669"/>
    <property type="project" value="UniProtKB-SubCell"/>
</dbReference>
<dbReference type="GO" id="GO:0046513">
    <property type="term" value="P:ceramide biosynthetic process"/>
    <property type="evidence" value="ECO:0007669"/>
    <property type="project" value="InterPro"/>
</dbReference>
<keyword evidence="9 11" id="KW-0472">Membrane</keyword>
<evidence type="ECO:0000256" key="11">
    <source>
        <dbReference type="PROSITE-ProRule" id="PRU00205"/>
    </source>
</evidence>
<evidence type="ECO:0000256" key="3">
    <source>
        <dbReference type="ARBA" id="ARBA00004991"/>
    </source>
</evidence>
<keyword evidence="7 14" id="KW-1133">Transmembrane helix</keyword>
<dbReference type="InterPro" id="IPR006634">
    <property type="entry name" value="TLC-dom"/>
</dbReference>
<keyword evidence="10 12" id="KW-0539">Nucleus</keyword>
<feature type="compositionally biased region" description="Acidic residues" evidence="13">
    <location>
        <begin position="344"/>
        <end position="357"/>
    </location>
</feature>
<dbReference type="EMBL" id="NEDP02005446">
    <property type="protein sequence ID" value="OWF40776.1"/>
    <property type="molecule type" value="Genomic_DNA"/>
</dbReference>
<evidence type="ECO:0000313" key="17">
    <source>
        <dbReference type="EMBL" id="OWF40776.1"/>
    </source>
</evidence>
<evidence type="ECO:0000256" key="9">
    <source>
        <dbReference type="ARBA" id="ARBA00023136"/>
    </source>
</evidence>
<dbReference type="PROSITE" id="PS50922">
    <property type="entry name" value="TLC"/>
    <property type="match status" value="1"/>
</dbReference>
<keyword evidence="6" id="KW-0256">Endoplasmic reticulum</keyword>
<name>A0A210PWE2_MIZYE</name>
<dbReference type="GO" id="GO:0050291">
    <property type="term" value="F:sphingosine N-acyltransferase activity"/>
    <property type="evidence" value="ECO:0007669"/>
    <property type="project" value="InterPro"/>
</dbReference>
<evidence type="ECO:0000313" key="18">
    <source>
        <dbReference type="Proteomes" id="UP000242188"/>
    </source>
</evidence>
<keyword evidence="8" id="KW-0443">Lipid metabolism</keyword>
<evidence type="ECO:0000256" key="12">
    <source>
        <dbReference type="RuleBase" id="RU000682"/>
    </source>
</evidence>
<keyword evidence="10 12" id="KW-0371">Homeobox</keyword>
<comment type="subcellular location">
    <subcellularLocation>
        <location evidence="1">Endoplasmic reticulum membrane</location>
        <topology evidence="1">Multi-pass membrane protein</topology>
    </subcellularLocation>
    <subcellularLocation>
        <location evidence="10 12">Nucleus</location>
    </subcellularLocation>
</comment>
<dbReference type="GO" id="GO:0003677">
    <property type="term" value="F:DNA binding"/>
    <property type="evidence" value="ECO:0007669"/>
    <property type="project" value="UniProtKB-UniRule"/>
</dbReference>
<reference evidence="17 18" key="1">
    <citation type="journal article" date="2017" name="Nat. Ecol. Evol.">
        <title>Scallop genome provides insights into evolution of bilaterian karyotype and development.</title>
        <authorList>
            <person name="Wang S."/>
            <person name="Zhang J."/>
            <person name="Jiao W."/>
            <person name="Li J."/>
            <person name="Xun X."/>
            <person name="Sun Y."/>
            <person name="Guo X."/>
            <person name="Huan P."/>
            <person name="Dong B."/>
            <person name="Zhang L."/>
            <person name="Hu X."/>
            <person name="Sun X."/>
            <person name="Wang J."/>
            <person name="Zhao C."/>
            <person name="Wang Y."/>
            <person name="Wang D."/>
            <person name="Huang X."/>
            <person name="Wang R."/>
            <person name="Lv J."/>
            <person name="Li Y."/>
            <person name="Zhang Z."/>
            <person name="Liu B."/>
            <person name="Lu W."/>
            <person name="Hui Y."/>
            <person name="Liang J."/>
            <person name="Zhou Z."/>
            <person name="Hou R."/>
            <person name="Li X."/>
            <person name="Liu Y."/>
            <person name="Li H."/>
            <person name="Ning X."/>
            <person name="Lin Y."/>
            <person name="Zhao L."/>
            <person name="Xing Q."/>
            <person name="Dou J."/>
            <person name="Li Y."/>
            <person name="Mao J."/>
            <person name="Guo H."/>
            <person name="Dou H."/>
            <person name="Li T."/>
            <person name="Mu C."/>
            <person name="Jiang W."/>
            <person name="Fu Q."/>
            <person name="Fu X."/>
            <person name="Miao Y."/>
            <person name="Liu J."/>
            <person name="Yu Q."/>
            <person name="Li R."/>
            <person name="Liao H."/>
            <person name="Li X."/>
            <person name="Kong Y."/>
            <person name="Jiang Z."/>
            <person name="Chourrout D."/>
            <person name="Li R."/>
            <person name="Bao Z."/>
        </authorList>
    </citation>
    <scope>NUCLEOTIDE SEQUENCE [LARGE SCALE GENOMIC DNA]</scope>
    <source>
        <strain evidence="17 18">PY_sf001</strain>
    </source>
</reference>
<comment type="caution">
    <text evidence="17">The sequence shown here is derived from an EMBL/GenBank/DDBJ whole genome shotgun (WGS) entry which is preliminary data.</text>
</comment>
<keyword evidence="10 12" id="KW-0238">DNA-binding</keyword>
<keyword evidence="5 11" id="KW-0812">Transmembrane</keyword>
<organism evidence="17 18">
    <name type="scientific">Mizuhopecten yessoensis</name>
    <name type="common">Japanese scallop</name>
    <name type="synonym">Patinopecten yessoensis</name>
    <dbReference type="NCBI Taxonomy" id="6573"/>
    <lineage>
        <taxon>Eukaryota</taxon>
        <taxon>Metazoa</taxon>
        <taxon>Spiralia</taxon>
        <taxon>Lophotrochozoa</taxon>
        <taxon>Mollusca</taxon>
        <taxon>Bivalvia</taxon>
        <taxon>Autobranchia</taxon>
        <taxon>Pteriomorphia</taxon>
        <taxon>Pectinida</taxon>
        <taxon>Pectinoidea</taxon>
        <taxon>Pectinidae</taxon>
        <taxon>Mizuhopecten</taxon>
    </lineage>
</organism>
<dbReference type="PROSITE" id="PS50071">
    <property type="entry name" value="HOMEOBOX_2"/>
    <property type="match status" value="1"/>
</dbReference>
<dbReference type="PANTHER" id="PTHR12560">
    <property type="entry name" value="LONGEVITY ASSURANCE FACTOR 1 LAG1"/>
    <property type="match status" value="1"/>
</dbReference>
<dbReference type="AlphaFoldDB" id="A0A210PWE2"/>
<evidence type="ECO:0000259" key="16">
    <source>
        <dbReference type="PROSITE" id="PS50922"/>
    </source>
</evidence>
<keyword evidence="4" id="KW-0808">Transferase</keyword>
<feature type="transmembrane region" description="Helical" evidence="14">
    <location>
        <begin position="44"/>
        <end position="65"/>
    </location>
</feature>
<dbReference type="Pfam" id="PF03798">
    <property type="entry name" value="TRAM_LAG1_CLN8"/>
    <property type="match status" value="1"/>
</dbReference>
<feature type="transmembrane region" description="Helical" evidence="14">
    <location>
        <begin position="260"/>
        <end position="281"/>
    </location>
</feature>
<evidence type="ECO:0000256" key="14">
    <source>
        <dbReference type="SAM" id="Phobius"/>
    </source>
</evidence>
<feature type="transmembrane region" description="Helical" evidence="14">
    <location>
        <begin position="301"/>
        <end position="328"/>
    </location>
</feature>
<dbReference type="Proteomes" id="UP000242188">
    <property type="component" value="Unassembled WGS sequence"/>
</dbReference>
<comment type="pathway">
    <text evidence="2">Lipid metabolism; sphingolipid metabolism.</text>
</comment>
<keyword evidence="18" id="KW-1185">Reference proteome</keyword>
<dbReference type="PANTHER" id="PTHR12560:SF0">
    <property type="entry name" value="LD18904P"/>
    <property type="match status" value="1"/>
</dbReference>
<gene>
    <name evidence="17" type="ORF">KP79_PYT19148</name>
</gene>
<feature type="DNA-binding region" description="Homeobox" evidence="10">
    <location>
        <begin position="87"/>
        <end position="129"/>
    </location>
</feature>
<feature type="transmembrane region" description="Helical" evidence="14">
    <location>
        <begin position="138"/>
        <end position="155"/>
    </location>
</feature>
<dbReference type="GO" id="GO:0005634">
    <property type="term" value="C:nucleus"/>
    <property type="evidence" value="ECO:0007669"/>
    <property type="project" value="UniProtKB-SubCell"/>
</dbReference>
<feature type="domain" description="TLC" evidence="16">
    <location>
        <begin position="131"/>
        <end position="332"/>
    </location>
</feature>
<dbReference type="InterPro" id="IPR016439">
    <property type="entry name" value="Lag1/Lac1-like"/>
</dbReference>
<evidence type="ECO:0000256" key="7">
    <source>
        <dbReference type="ARBA" id="ARBA00022989"/>
    </source>
</evidence>
<dbReference type="PIRSF" id="PIRSF005225">
    <property type="entry name" value="LAG1_LAC1"/>
    <property type="match status" value="1"/>
</dbReference>
<feature type="domain" description="Homeobox" evidence="15">
    <location>
        <begin position="85"/>
        <end position="128"/>
    </location>
</feature>
<dbReference type="CDD" id="cd00086">
    <property type="entry name" value="homeodomain"/>
    <property type="match status" value="1"/>
</dbReference>
<evidence type="ECO:0000256" key="5">
    <source>
        <dbReference type="ARBA" id="ARBA00022692"/>
    </source>
</evidence>
<dbReference type="STRING" id="6573.A0A210PWE2"/>
<evidence type="ECO:0000259" key="15">
    <source>
        <dbReference type="PROSITE" id="PS50071"/>
    </source>
</evidence>
<protein>
    <submittedName>
        <fullName evidence="17">Ceramide synthase 4</fullName>
    </submittedName>
</protein>
<dbReference type="InterPro" id="IPR001356">
    <property type="entry name" value="HD"/>
</dbReference>
<dbReference type="Pfam" id="PF00046">
    <property type="entry name" value="Homeodomain"/>
    <property type="match status" value="1"/>
</dbReference>
<evidence type="ECO:0000256" key="13">
    <source>
        <dbReference type="SAM" id="MobiDB-lite"/>
    </source>
</evidence>
<dbReference type="SMART" id="SM00724">
    <property type="entry name" value="TLC"/>
    <property type="match status" value="1"/>
</dbReference>
<evidence type="ECO:0000256" key="8">
    <source>
        <dbReference type="ARBA" id="ARBA00023098"/>
    </source>
</evidence>
<comment type="pathway">
    <text evidence="3">Sphingolipid metabolism.</text>
</comment>
<evidence type="ECO:0000256" key="2">
    <source>
        <dbReference type="ARBA" id="ARBA00004760"/>
    </source>
</evidence>
<sequence>MEGFSEWFWDENFWLTPGIKWEDLKSKTPGVYYGQFSDIGLPSIYMGLFMTVLRFACFRLIFIPIGKHFGIRVKRPRNATPNPDLEVEYKKSKFPKDEKVKSMVKKTSLTEREIQRWFRVRRQQGAPGNMQKFCECSWNFLFYGSVFVYGVYILWDEPWFWETKYCFIDWPYQHISDGLYWYYLLEMGYYWGLLFSLVFDYRRKDWMEMTLHHVITLALMGFSWGINFSRMGCMIVITHDVADNWMASAKMAKYCKKQTLCEVLFGVFILLWLFTRCYVFPFKMLYASMVEIHEYVDHFPVHNIFLGLLLFLQVLHILWTYSILSIAFQKFTEGELKKDVRSDTEDDDEADNSDDNANDSMKDFNTILPHVGNGDAGKADGLIQRRT</sequence>
<accession>A0A210PWE2</accession>
<dbReference type="SUPFAM" id="SSF46689">
    <property type="entry name" value="Homeodomain-like"/>
    <property type="match status" value="1"/>
</dbReference>